<evidence type="ECO:0000313" key="3">
    <source>
        <dbReference type="EMBL" id="APJ03916.1"/>
    </source>
</evidence>
<dbReference type="InterPro" id="IPR013087">
    <property type="entry name" value="Znf_C2H2_type"/>
</dbReference>
<feature type="domain" description="C2H2-type" evidence="2">
    <location>
        <begin position="239"/>
        <end position="261"/>
    </location>
</feature>
<evidence type="ECO:0000259" key="2">
    <source>
        <dbReference type="PROSITE" id="PS50157"/>
    </source>
</evidence>
<proteinExistence type="predicted"/>
<dbReference type="OrthoDB" id="5292406at2"/>
<protein>
    <recommendedName>
        <fullName evidence="2">C2H2-type domain-containing protein</fullName>
    </recommendedName>
</protein>
<accession>A0A1L4D145</accession>
<name>A0A1L4D145_9BACT</name>
<sequence>MEIPKNIKSLLKAPGLKNSPMHRLCRVLKGPGCYICGLCGKRYNNPNDAWRCLTSNGLSLTSLPVIATKNNTQTYLCILCGKTYATQPDAALCVMRDLRTARFPRALGEHLNSLFAGLAEQAEKTRRDKLVSRPGILGSPLPKNQAAYRPPEKKGPSEPTPSLPELSDDDSGGAEQDLMVAQEPSIDAAPPEQAPEEPGTSGDPMDHEADILTRPAEIEKPILYRKPGQKPFTRDNAQYRCSVCNEKFFTKMEVETHFEEHPLMDTV</sequence>
<feature type="compositionally biased region" description="Basic and acidic residues" evidence="1">
    <location>
        <begin position="204"/>
        <end position="220"/>
    </location>
</feature>
<keyword evidence="4" id="KW-1185">Reference proteome</keyword>
<reference evidence="3 4" key="1">
    <citation type="submission" date="2016-10" db="EMBL/GenBank/DDBJ databases">
        <title>Silvanigrella aquatica sp. nov., isolated from a freshwater lake located in the Black Forest, Germany, description of Silvanigrellaceae fam. nov., Silvanigrellales ord. nov., reclassification of the order Bdellovibrionales in the class Oligoflexia, reclassification of the families Bacteriovoracaceae and Halobacteriovoraceae in the new order Bacteriovoracales ord. nov., and reclassification of the family Pseudobacteriovoracaceae in the order Oligoflexiales.</title>
        <authorList>
            <person name="Hahn M.W."/>
            <person name="Schmidt J."/>
            <person name="Koll U."/>
            <person name="Rohde M."/>
            <person name="Verbag S."/>
            <person name="Pitt A."/>
            <person name="Nakai R."/>
            <person name="Naganuma T."/>
            <person name="Lang E."/>
        </authorList>
    </citation>
    <scope>NUCLEOTIDE SEQUENCE [LARGE SCALE GENOMIC DNA]</scope>
    <source>
        <strain evidence="3 4">MWH-Nonnen-W8red</strain>
    </source>
</reference>
<dbReference type="PROSITE" id="PS50157">
    <property type="entry name" value="ZINC_FINGER_C2H2_2"/>
    <property type="match status" value="1"/>
</dbReference>
<feature type="region of interest" description="Disordered" evidence="1">
    <location>
        <begin position="126"/>
        <end position="173"/>
    </location>
</feature>
<dbReference type="STRING" id="1915309.AXG55_08365"/>
<dbReference type="Proteomes" id="UP000184731">
    <property type="component" value="Chromosome"/>
</dbReference>
<dbReference type="EMBL" id="CP017834">
    <property type="protein sequence ID" value="APJ03916.1"/>
    <property type="molecule type" value="Genomic_DNA"/>
</dbReference>
<evidence type="ECO:0000256" key="1">
    <source>
        <dbReference type="SAM" id="MobiDB-lite"/>
    </source>
</evidence>
<dbReference type="KEGG" id="saqi:AXG55_08365"/>
<dbReference type="PROSITE" id="PS00028">
    <property type="entry name" value="ZINC_FINGER_C2H2_1"/>
    <property type="match status" value="1"/>
</dbReference>
<dbReference type="RefSeq" id="WP_148697661.1">
    <property type="nucleotide sequence ID" value="NZ_CP017834.1"/>
</dbReference>
<organism evidence="3 4">
    <name type="scientific">Silvanigrella aquatica</name>
    <dbReference type="NCBI Taxonomy" id="1915309"/>
    <lineage>
        <taxon>Bacteria</taxon>
        <taxon>Pseudomonadati</taxon>
        <taxon>Bdellovibrionota</taxon>
        <taxon>Oligoflexia</taxon>
        <taxon>Silvanigrellales</taxon>
        <taxon>Silvanigrellaceae</taxon>
        <taxon>Silvanigrella</taxon>
    </lineage>
</organism>
<dbReference type="AlphaFoldDB" id="A0A1L4D145"/>
<gene>
    <name evidence="3" type="ORF">AXG55_08365</name>
</gene>
<evidence type="ECO:0000313" key="4">
    <source>
        <dbReference type="Proteomes" id="UP000184731"/>
    </source>
</evidence>
<feature type="region of interest" description="Disordered" evidence="1">
    <location>
        <begin position="186"/>
        <end position="220"/>
    </location>
</feature>